<dbReference type="InterPro" id="IPR057705">
    <property type="entry name" value="DUF7945"/>
</dbReference>
<proteinExistence type="predicted"/>
<dbReference type="Pfam" id="PF25656">
    <property type="entry name" value="DUF7945"/>
    <property type="match status" value="1"/>
</dbReference>
<gene>
    <name evidence="1" type="ORF">CFP75_40105</name>
</gene>
<keyword evidence="2" id="KW-1185">Reference proteome</keyword>
<sequence length="126" mass="13723">MTIWHHGPMDVARPERREDVLSALRVLAAEPLVLDGAGGDARWPGLTDAVHWLVDDTPWDLVDPITSIGTILRDDHEANAVREVVAAIISVSARQGSMSSDAAWFGDSGWREVRRTAADALTCLAR</sequence>
<comment type="caution">
    <text evidence="1">The sequence shown here is derived from an EMBL/GenBank/DDBJ whole genome shotgun (WGS) entry which is preliminary data.</text>
</comment>
<dbReference type="RefSeq" id="WP_020634906.1">
    <property type="nucleotide sequence ID" value="NZ_KB913032.1"/>
</dbReference>
<reference evidence="1 2" key="1">
    <citation type="submission" date="2017-07" db="EMBL/GenBank/DDBJ databases">
        <title>Amycolatopsis alba DSM 44262 Genome sequencing and assembly.</title>
        <authorList>
            <person name="Kaur N."/>
            <person name="Mayilraj S."/>
        </authorList>
    </citation>
    <scope>NUCLEOTIDE SEQUENCE [LARGE SCALE GENOMIC DNA]</scope>
    <source>
        <strain evidence="1 2">DSM 44262</strain>
    </source>
</reference>
<accession>A0A229R986</accession>
<protein>
    <submittedName>
        <fullName evidence="1">Uncharacterized protein</fullName>
    </submittedName>
</protein>
<dbReference type="EMBL" id="NMQU01000161">
    <property type="protein sequence ID" value="OXM43049.1"/>
    <property type="molecule type" value="Genomic_DNA"/>
</dbReference>
<dbReference type="Proteomes" id="UP000215563">
    <property type="component" value="Unassembled WGS sequence"/>
</dbReference>
<evidence type="ECO:0000313" key="2">
    <source>
        <dbReference type="Proteomes" id="UP000215563"/>
    </source>
</evidence>
<evidence type="ECO:0000313" key="1">
    <source>
        <dbReference type="EMBL" id="OXM43049.1"/>
    </source>
</evidence>
<dbReference type="AlphaFoldDB" id="A0A229R986"/>
<dbReference type="NCBIfam" id="NF047838">
    <property type="entry name" value="SCO4402_fam"/>
    <property type="match status" value="1"/>
</dbReference>
<name>A0A229R986_AMYAL</name>
<organism evidence="1 2">
    <name type="scientific">Amycolatopsis alba DSM 44262</name>
    <dbReference type="NCBI Taxonomy" id="1125972"/>
    <lineage>
        <taxon>Bacteria</taxon>
        <taxon>Bacillati</taxon>
        <taxon>Actinomycetota</taxon>
        <taxon>Actinomycetes</taxon>
        <taxon>Pseudonocardiales</taxon>
        <taxon>Pseudonocardiaceae</taxon>
        <taxon>Amycolatopsis</taxon>
    </lineage>
</organism>